<proteinExistence type="predicted"/>
<dbReference type="RefSeq" id="WP_345492117.1">
    <property type="nucleotide sequence ID" value="NZ_BAABHY010000006.1"/>
</dbReference>
<dbReference type="Proteomes" id="UP001500171">
    <property type="component" value="Unassembled WGS sequence"/>
</dbReference>
<sequence length="365" mass="42627">MKKFVFKKDKKHWLRMVEKRNDRRKESKNDKHLSTIGSKSLYANSKKREKVIMPKIVAPRIMLLKVSEYYNQFINFINDFERLCKKANELKFRFELDLSHIKEMYGDACVLFIASVDSMYQLYPNLKIKIRKPIKDITSRYDPHAVFCHLGFYKLFGLEYSADCSSENVVCWRYVTGDLADGQLTEPLMKTLNDMGINTKELYRSCIEGIANAVEHAYIPQIKSSRDVRNKKWWMLLAKLDGKLLLFVYDRGHGIPSTLEYTQDQKILKEIWKKLKQLVSPTKDCLYIKASMLVKETRTELNYRGKGTGDIKSFIDKTEGNLLRIYSSRGTMIYKGESTPSFCYDNSISINGTLLQWSIKLQDTI</sequence>
<dbReference type="EMBL" id="BAABHY010000006">
    <property type="protein sequence ID" value="GAA5113473.1"/>
    <property type="molecule type" value="Genomic_DNA"/>
</dbReference>
<evidence type="ECO:0008006" key="3">
    <source>
        <dbReference type="Google" id="ProtNLM"/>
    </source>
</evidence>
<accession>A0ABP9NEC9</accession>
<name>A0ABP9NEC9_9GAMM</name>
<reference evidence="2" key="1">
    <citation type="journal article" date="2019" name="Int. J. Syst. Evol. Microbiol.">
        <title>The Global Catalogue of Microorganisms (GCM) 10K type strain sequencing project: providing services to taxonomists for standard genome sequencing and annotation.</title>
        <authorList>
            <consortium name="The Broad Institute Genomics Platform"/>
            <consortium name="The Broad Institute Genome Sequencing Center for Infectious Disease"/>
            <person name="Wu L."/>
            <person name="Ma J."/>
        </authorList>
    </citation>
    <scope>NUCLEOTIDE SEQUENCE [LARGE SCALE GENOMIC DNA]</scope>
    <source>
        <strain evidence="2">JCM 18050</strain>
    </source>
</reference>
<comment type="caution">
    <text evidence="1">The sequence shown here is derived from an EMBL/GenBank/DDBJ whole genome shotgun (WGS) entry which is preliminary data.</text>
</comment>
<evidence type="ECO:0000313" key="1">
    <source>
        <dbReference type="EMBL" id="GAA5113473.1"/>
    </source>
</evidence>
<protein>
    <recommendedName>
        <fullName evidence="3">ATP-binding protein</fullName>
    </recommendedName>
</protein>
<gene>
    <name evidence="1" type="ORF">GCM10023211_21670</name>
</gene>
<organism evidence="1 2">
    <name type="scientific">Orbus sasakiae</name>
    <dbReference type="NCBI Taxonomy" id="1078475"/>
    <lineage>
        <taxon>Bacteria</taxon>
        <taxon>Pseudomonadati</taxon>
        <taxon>Pseudomonadota</taxon>
        <taxon>Gammaproteobacteria</taxon>
        <taxon>Orbales</taxon>
        <taxon>Orbaceae</taxon>
        <taxon>Orbus</taxon>
    </lineage>
</organism>
<evidence type="ECO:0000313" key="2">
    <source>
        <dbReference type="Proteomes" id="UP001500171"/>
    </source>
</evidence>
<keyword evidence="2" id="KW-1185">Reference proteome</keyword>